<proteinExistence type="predicted"/>
<reference evidence="8 9" key="1">
    <citation type="submission" date="2024-02" db="EMBL/GenBank/DDBJ databases">
        <authorList>
            <person name="Vignale AGUSTIN F."/>
            <person name="Sosa J E."/>
            <person name="Modenutti C."/>
        </authorList>
    </citation>
    <scope>NUCLEOTIDE SEQUENCE [LARGE SCALE GENOMIC DNA]</scope>
</reference>
<evidence type="ECO:0000256" key="1">
    <source>
        <dbReference type="ARBA" id="ARBA00022723"/>
    </source>
</evidence>
<dbReference type="PROSITE" id="PS50081">
    <property type="entry name" value="ZF_DAG_PE_2"/>
    <property type="match status" value="2"/>
</dbReference>
<comment type="caution">
    <text evidence="8">The sequence shown here is derived from an EMBL/GenBank/DDBJ whole genome shotgun (WGS) entry which is preliminary data.</text>
</comment>
<dbReference type="SMART" id="SM00109">
    <property type="entry name" value="C1"/>
    <property type="match status" value="2"/>
</dbReference>
<evidence type="ECO:0000313" key="9">
    <source>
        <dbReference type="Proteomes" id="UP001642360"/>
    </source>
</evidence>
<sequence length="571" mass="66639">MELQHFSHEHPLILKEVQKEGEGDECFCYACEKLILDSAYNCGECSYFLHKSCAELPREVENSLHSKHLLTLHYDDKYICDICRASGNRFSYWCLPCDFTICMSCYLAEERVVINEVHDHPLANLIFRPTSFFCDVCRMESKDMSYVCLTCQFVVHKSCLSLPKTINRGYHRHPLTLVYQYSMLTNFDQYCRICRLYISTAHWVYCCAPCRYFLHVKCLITTPDTLSLRGGENENEDENEVDQSIDPNLLHLPVTNGSLELFRQYAKQINLEDIEREAELIHWSHEHPLILFDVQKDDDIKDEITLCDGCVQPISFPFYCCSQCNYFLHLSCVNLPRELRHPIHHEHPMVLCQVMKFYKTSLCDACWVWTNGFFYKCETCKFILDVKCAFLPTSIAHQAHKHPLVQMKGSKDLCNGSGFSFSTSGFKCDDCKFKISHNSALLPGTIRHRFDKHPLILCYPPFSEHVDEFHCEICEREMNPSYWLYYCSDCDQSFHLFCIKDYYSNVKYGGTIEVNCHPHSLAFVRKARKRFSYCSCGHSYVRVIFVHTCIDIECPIFECGECNYTLCLDCI</sequence>
<evidence type="ECO:0000256" key="5">
    <source>
        <dbReference type="PROSITE-ProRule" id="PRU00024"/>
    </source>
</evidence>
<feature type="domain" description="Phorbol-ester/DAG-type" evidence="6">
    <location>
        <begin position="9"/>
        <end position="61"/>
    </location>
</feature>
<dbReference type="PANTHER" id="PTHR32410:SF216">
    <property type="entry name" value="PHORBOL-ESTER_DAG-TYPE DOMAIN-CONTAINING PROTEIN"/>
    <property type="match status" value="1"/>
</dbReference>
<dbReference type="PROSITE" id="PS50119">
    <property type="entry name" value="ZF_BBOX"/>
    <property type="match status" value="1"/>
</dbReference>
<dbReference type="InterPro" id="IPR002219">
    <property type="entry name" value="PKC_DAG/PE"/>
</dbReference>
<dbReference type="Pfam" id="PF03107">
    <property type="entry name" value="C1_2"/>
    <property type="match status" value="7"/>
</dbReference>
<dbReference type="SMART" id="SM00249">
    <property type="entry name" value="PHD"/>
    <property type="match status" value="3"/>
</dbReference>
<organism evidence="8 9">
    <name type="scientific">Ilex paraguariensis</name>
    <name type="common">yerba mate</name>
    <dbReference type="NCBI Taxonomy" id="185542"/>
    <lineage>
        <taxon>Eukaryota</taxon>
        <taxon>Viridiplantae</taxon>
        <taxon>Streptophyta</taxon>
        <taxon>Embryophyta</taxon>
        <taxon>Tracheophyta</taxon>
        <taxon>Spermatophyta</taxon>
        <taxon>Magnoliopsida</taxon>
        <taxon>eudicotyledons</taxon>
        <taxon>Gunneridae</taxon>
        <taxon>Pentapetalae</taxon>
        <taxon>asterids</taxon>
        <taxon>campanulids</taxon>
        <taxon>Aquifoliales</taxon>
        <taxon>Aquifoliaceae</taxon>
        <taxon>Ilex</taxon>
    </lineage>
</organism>
<protein>
    <recommendedName>
        <fullName evidence="10">Phorbol-ester/DAG-type domain-containing protein</fullName>
    </recommendedName>
</protein>
<dbReference type="InterPro" id="IPR046349">
    <property type="entry name" value="C1-like_sf"/>
</dbReference>
<feature type="domain" description="B box-type" evidence="7">
    <location>
        <begin position="75"/>
        <end position="125"/>
    </location>
</feature>
<evidence type="ECO:0000256" key="4">
    <source>
        <dbReference type="ARBA" id="ARBA00022833"/>
    </source>
</evidence>
<evidence type="ECO:0000259" key="7">
    <source>
        <dbReference type="PROSITE" id="PS50119"/>
    </source>
</evidence>
<dbReference type="InterPro" id="IPR000315">
    <property type="entry name" value="Znf_B-box"/>
</dbReference>
<dbReference type="SUPFAM" id="SSF57889">
    <property type="entry name" value="Cysteine-rich domain"/>
    <property type="match status" value="4"/>
</dbReference>
<gene>
    <name evidence="8" type="ORF">ILEXP_LOCUS44118</name>
</gene>
<dbReference type="GO" id="GO:0008270">
    <property type="term" value="F:zinc ion binding"/>
    <property type="evidence" value="ECO:0007669"/>
    <property type="project" value="UniProtKB-KW"/>
</dbReference>
<evidence type="ECO:0000313" key="8">
    <source>
        <dbReference type="EMBL" id="CAK9174371.1"/>
    </source>
</evidence>
<accession>A0ABC8TYT3</accession>
<keyword evidence="4" id="KW-0862">Zinc</keyword>
<dbReference type="Gene3D" id="3.30.60.20">
    <property type="match status" value="1"/>
</dbReference>
<name>A0ABC8TYT3_9AQUA</name>
<keyword evidence="9" id="KW-1185">Reference proteome</keyword>
<evidence type="ECO:0000259" key="6">
    <source>
        <dbReference type="PROSITE" id="PS50081"/>
    </source>
</evidence>
<evidence type="ECO:0000256" key="2">
    <source>
        <dbReference type="ARBA" id="ARBA00022737"/>
    </source>
</evidence>
<dbReference type="PANTHER" id="PTHR32410">
    <property type="entry name" value="CYSTEINE/HISTIDINE-RICH C1 DOMAIN FAMILY PROTEIN"/>
    <property type="match status" value="1"/>
</dbReference>
<dbReference type="InterPro" id="IPR004146">
    <property type="entry name" value="DC1"/>
</dbReference>
<keyword evidence="1" id="KW-0479">Metal-binding</keyword>
<feature type="domain" description="Phorbol-ester/DAG-type" evidence="6">
    <location>
        <begin position="119"/>
        <end position="167"/>
    </location>
</feature>
<evidence type="ECO:0008006" key="10">
    <source>
        <dbReference type="Google" id="ProtNLM"/>
    </source>
</evidence>
<keyword evidence="2" id="KW-0677">Repeat</keyword>
<keyword evidence="3 5" id="KW-0863">Zinc-finger</keyword>
<dbReference type="InterPro" id="IPR001965">
    <property type="entry name" value="Znf_PHD"/>
</dbReference>
<dbReference type="EMBL" id="CAUOFW020006350">
    <property type="protein sequence ID" value="CAK9174371.1"/>
    <property type="molecule type" value="Genomic_DNA"/>
</dbReference>
<dbReference type="AlphaFoldDB" id="A0ABC8TYT3"/>
<dbReference type="Proteomes" id="UP001642360">
    <property type="component" value="Unassembled WGS sequence"/>
</dbReference>
<dbReference type="InterPro" id="IPR053192">
    <property type="entry name" value="Vacuole_Formation_Reg"/>
</dbReference>
<evidence type="ECO:0000256" key="3">
    <source>
        <dbReference type="ARBA" id="ARBA00022771"/>
    </source>
</evidence>